<dbReference type="PANTHER" id="PTHR47706">
    <property type="entry name" value="NMRA-LIKE FAMILY PROTEIN"/>
    <property type="match status" value="1"/>
</dbReference>
<reference evidence="5 6" key="1">
    <citation type="journal article" date="2016" name="Mol. Biol. Evol.">
        <title>Comparative Genomics of Early-Diverging Mushroom-Forming Fungi Provides Insights into the Origins of Lignocellulose Decay Capabilities.</title>
        <authorList>
            <person name="Nagy L.G."/>
            <person name="Riley R."/>
            <person name="Tritt A."/>
            <person name="Adam C."/>
            <person name="Daum C."/>
            <person name="Floudas D."/>
            <person name="Sun H."/>
            <person name="Yadav J.S."/>
            <person name="Pangilinan J."/>
            <person name="Larsson K.H."/>
            <person name="Matsuura K."/>
            <person name="Barry K."/>
            <person name="Labutti K."/>
            <person name="Kuo R."/>
            <person name="Ohm R.A."/>
            <person name="Bhattacharya S.S."/>
            <person name="Shirouzu T."/>
            <person name="Yoshinaga Y."/>
            <person name="Martin F.M."/>
            <person name="Grigoriev I.V."/>
            <person name="Hibbett D.S."/>
        </authorList>
    </citation>
    <scope>NUCLEOTIDE SEQUENCE [LARGE SCALE GENOMIC DNA]</scope>
    <source>
        <strain evidence="5 6">HHB9708</strain>
    </source>
</reference>
<gene>
    <name evidence="5" type="ORF">SISNIDRAFT_450955</name>
</gene>
<evidence type="ECO:0000313" key="5">
    <source>
        <dbReference type="EMBL" id="KZS96295.1"/>
    </source>
</evidence>
<protein>
    <recommendedName>
        <fullName evidence="4">NAD(P)-binding domain-containing protein</fullName>
    </recommendedName>
</protein>
<dbReference type="InterPro" id="IPR036291">
    <property type="entry name" value="NAD(P)-bd_dom_sf"/>
</dbReference>
<dbReference type="OrthoDB" id="5283654at2759"/>
<dbReference type="Proteomes" id="UP000076722">
    <property type="component" value="Unassembled WGS sequence"/>
</dbReference>
<dbReference type="EMBL" id="KV419399">
    <property type="protein sequence ID" value="KZS96295.1"/>
    <property type="molecule type" value="Genomic_DNA"/>
</dbReference>
<evidence type="ECO:0000256" key="2">
    <source>
        <dbReference type="ARBA" id="ARBA00022857"/>
    </source>
</evidence>
<feature type="domain" description="NAD(P)-binding" evidence="4">
    <location>
        <begin position="13"/>
        <end position="209"/>
    </location>
</feature>
<keyword evidence="3" id="KW-0560">Oxidoreductase</keyword>
<evidence type="ECO:0000313" key="6">
    <source>
        <dbReference type="Proteomes" id="UP000076722"/>
    </source>
</evidence>
<accession>A0A164XU78</accession>
<dbReference type="InterPro" id="IPR016040">
    <property type="entry name" value="NAD(P)-bd_dom"/>
</dbReference>
<dbReference type="AlphaFoldDB" id="A0A164XU78"/>
<comment type="similarity">
    <text evidence="1">Belongs to the NmrA-type oxidoreductase family. Isoflavone reductase subfamily.</text>
</comment>
<proteinExistence type="inferred from homology"/>
<evidence type="ECO:0000256" key="3">
    <source>
        <dbReference type="ARBA" id="ARBA00023002"/>
    </source>
</evidence>
<dbReference type="PANTHER" id="PTHR47706:SF9">
    <property type="entry name" value="NMRA-LIKE DOMAIN-CONTAINING PROTEIN-RELATED"/>
    <property type="match status" value="1"/>
</dbReference>
<evidence type="ECO:0000256" key="1">
    <source>
        <dbReference type="ARBA" id="ARBA00005725"/>
    </source>
</evidence>
<keyword evidence="6" id="KW-1185">Reference proteome</keyword>
<keyword evidence="2" id="KW-0521">NADP</keyword>
<dbReference type="SUPFAM" id="SSF51735">
    <property type="entry name" value="NAD(P)-binding Rossmann-fold domains"/>
    <property type="match status" value="1"/>
</dbReference>
<evidence type="ECO:0000259" key="4">
    <source>
        <dbReference type="Pfam" id="PF13460"/>
    </source>
</evidence>
<dbReference type="InterPro" id="IPR051609">
    <property type="entry name" value="NmrA/Isoflavone_reductase-like"/>
</dbReference>
<organism evidence="5 6">
    <name type="scientific">Sistotremastrum niveocremeum HHB9708</name>
    <dbReference type="NCBI Taxonomy" id="1314777"/>
    <lineage>
        <taxon>Eukaryota</taxon>
        <taxon>Fungi</taxon>
        <taxon>Dikarya</taxon>
        <taxon>Basidiomycota</taxon>
        <taxon>Agaricomycotina</taxon>
        <taxon>Agaricomycetes</taxon>
        <taxon>Sistotremastrales</taxon>
        <taxon>Sistotremastraceae</taxon>
        <taxon>Sertulicium</taxon>
        <taxon>Sertulicium niveocremeum</taxon>
    </lineage>
</organism>
<dbReference type="GO" id="GO:0016491">
    <property type="term" value="F:oxidoreductase activity"/>
    <property type="evidence" value="ECO:0007669"/>
    <property type="project" value="UniProtKB-KW"/>
</dbReference>
<dbReference type="Pfam" id="PF13460">
    <property type="entry name" value="NAD_binding_10"/>
    <property type="match status" value="1"/>
</dbReference>
<sequence length="243" mass="26979">MSGFSTFAIVGLGKLGSRVLAALLSHRSASDLSIRVLTRPDSVHSQVNHPNVTFYPINYENGPLAESQLAHALRSVEVVISTIGAGQNDSAEVKRLVASGRHIGDLPGFRSQSLVARCARIAGCQLFVPAEYGSPTHVLEPRGDSFLRGKRIFQDELRRMQFPYLLVYTGAFPRAEPEPTPLARNTPALPPHPFETTRHHVALFIAHLVLDVPQDALEWGVFMIRGQRREVLVENQWHFLADY</sequence>
<dbReference type="STRING" id="1314777.A0A164XU78"/>
<name>A0A164XU78_9AGAM</name>
<dbReference type="Gene3D" id="3.40.50.720">
    <property type="entry name" value="NAD(P)-binding Rossmann-like Domain"/>
    <property type="match status" value="1"/>
</dbReference>